<evidence type="ECO:0000256" key="1">
    <source>
        <dbReference type="SAM" id="MobiDB-lite"/>
    </source>
</evidence>
<feature type="compositionally biased region" description="Basic and acidic residues" evidence="1">
    <location>
        <begin position="188"/>
        <end position="209"/>
    </location>
</feature>
<accession>A0ABX0RNY7</accession>
<name>A0ABX0RNY7_9GAMM</name>
<dbReference type="NCBIfam" id="NF041347">
    <property type="entry name" value="XopG"/>
    <property type="match status" value="1"/>
</dbReference>
<sequence>MMTFEPFNRTSRIAPPIQVEGMYLDDIEKGESALEKIASKPNGKKLITKIQNASKDGRELKIQVSDQYQSEATAFLTEPQLNKYHIADESSASNQIAIDISQRKSFFRKGEGVKALVVWNPNEARSIDYMGHGRSVNDPSKAFTSLAHELVHALGFMKGTHYFDGSEPEEGTRTFKEEQRAIGIGPFEGDKISENGIREEHGLPKRQEY</sequence>
<dbReference type="EMBL" id="VWXC01000001">
    <property type="protein sequence ID" value="NIG17380.1"/>
    <property type="molecule type" value="Genomic_DNA"/>
</dbReference>
<evidence type="ECO:0000313" key="2">
    <source>
        <dbReference type="EMBL" id="NIG17380.1"/>
    </source>
</evidence>
<proteinExistence type="predicted"/>
<dbReference type="InterPro" id="IPR028208">
    <property type="entry name" value="Effector_pro_NleD-like"/>
</dbReference>
<keyword evidence="3" id="KW-1185">Reference proteome</keyword>
<gene>
    <name evidence="2" type="ORF">F3J37_01635</name>
</gene>
<protein>
    <submittedName>
        <fullName evidence="2">Uncharacterized protein</fullName>
    </submittedName>
</protein>
<dbReference type="Pfam" id="PF14891">
    <property type="entry name" value="Peptidase_M91"/>
    <property type="match status" value="1"/>
</dbReference>
<evidence type="ECO:0000313" key="3">
    <source>
        <dbReference type="Proteomes" id="UP001515780"/>
    </source>
</evidence>
<dbReference type="Proteomes" id="UP001515780">
    <property type="component" value="Unassembled WGS sequence"/>
</dbReference>
<dbReference type="RefSeq" id="WP_166718785.1">
    <property type="nucleotide sequence ID" value="NZ_VWXC01000001.1"/>
</dbReference>
<reference evidence="2 3" key="1">
    <citation type="journal article" date="2019" name="bioRxiv">
        <title>Bacteria contribute to plant secondary compound degradation in a generalist herbivore system.</title>
        <authorList>
            <person name="Francoeur C.B."/>
            <person name="Khadempour L."/>
            <person name="Moreira-Soto R.D."/>
            <person name="Gotting K."/>
            <person name="Book A.J."/>
            <person name="Pinto-Tomas A.A."/>
            <person name="Keefover-Ring K."/>
            <person name="Currie C.R."/>
        </authorList>
    </citation>
    <scope>NUCLEOTIDE SEQUENCE [LARGE SCALE GENOMIC DNA]</scope>
    <source>
        <strain evidence="2">Al-1710</strain>
    </source>
</reference>
<comment type="caution">
    <text evidence="2">The sequence shown here is derived from an EMBL/GenBank/DDBJ whole genome shotgun (WGS) entry which is preliminary data.</text>
</comment>
<feature type="region of interest" description="Disordered" evidence="1">
    <location>
        <begin position="186"/>
        <end position="209"/>
    </location>
</feature>
<organism evidence="2 3">
    <name type="scientific">Candidatus Pantoea communis</name>
    <dbReference type="NCBI Taxonomy" id="2608354"/>
    <lineage>
        <taxon>Bacteria</taxon>
        <taxon>Pseudomonadati</taxon>
        <taxon>Pseudomonadota</taxon>
        <taxon>Gammaproteobacteria</taxon>
        <taxon>Enterobacterales</taxon>
        <taxon>Erwiniaceae</taxon>
        <taxon>Pantoea</taxon>
    </lineage>
</organism>